<dbReference type="eggNOG" id="COG0491">
    <property type="taxonomic scope" value="Bacteria"/>
</dbReference>
<keyword evidence="3 7" id="KW-0378">Hydrolase</keyword>
<dbReference type="GO" id="GO:0016787">
    <property type="term" value="F:hydrolase activity"/>
    <property type="evidence" value="ECO:0007669"/>
    <property type="project" value="UniProtKB-KW"/>
</dbReference>
<evidence type="ECO:0000256" key="2">
    <source>
        <dbReference type="ARBA" id="ARBA00022723"/>
    </source>
</evidence>
<protein>
    <submittedName>
        <fullName evidence="7">Organophosphate pesticide hydrolase</fullName>
    </submittedName>
</protein>
<dbReference type="Gene3D" id="3.60.15.10">
    <property type="entry name" value="Ribonuclease Z/Hydroxyacylglutathione hydrolase-like"/>
    <property type="match status" value="1"/>
</dbReference>
<feature type="chain" id="PRO_5003168733" evidence="5">
    <location>
        <begin position="43"/>
        <end position="336"/>
    </location>
</feature>
<feature type="signal peptide" evidence="5">
    <location>
        <begin position="1"/>
        <end position="42"/>
    </location>
</feature>
<proteinExistence type="inferred from homology"/>
<reference evidence="7 8" key="1">
    <citation type="journal article" date="2011" name="Mol. Biol. Evol.">
        <title>Comparative genomic analysis of fruiting body formation in Myxococcales.</title>
        <authorList>
            <person name="Huntley S."/>
            <person name="Hamann N."/>
            <person name="Wegener-Feldbrugge S."/>
            <person name="Treuner-Lange A."/>
            <person name="Kube M."/>
            <person name="Reinhardt R."/>
            <person name="Klages S."/>
            <person name="Muller R."/>
            <person name="Ronning C.M."/>
            <person name="Nierman W.C."/>
            <person name="Sogaard-Andersen L."/>
        </authorList>
    </citation>
    <scope>NUCLEOTIDE SEQUENCE [LARGE SCALE GENOMIC DNA]</scope>
    <source>
        <strain evidence="7 8">DW4/3-1</strain>
    </source>
</reference>
<accession>E3FPR7</accession>
<keyword evidence="8" id="KW-1185">Reference proteome</keyword>
<keyword evidence="4" id="KW-0862">Zinc</keyword>
<keyword evidence="2" id="KW-0479">Metal-binding</keyword>
<comment type="similarity">
    <text evidence="1">Belongs to the metallo-beta-lactamase superfamily.</text>
</comment>
<evidence type="ECO:0000256" key="1">
    <source>
        <dbReference type="ARBA" id="ARBA00007749"/>
    </source>
</evidence>
<keyword evidence="5" id="KW-0732">Signal</keyword>
<dbReference type="HOGENOM" id="CLU_056519_0_0_7"/>
<evidence type="ECO:0000256" key="4">
    <source>
        <dbReference type="ARBA" id="ARBA00022833"/>
    </source>
</evidence>
<feature type="domain" description="Metallo-beta-lactamase" evidence="6">
    <location>
        <begin position="104"/>
        <end position="309"/>
    </location>
</feature>
<organism evidence="7 8">
    <name type="scientific">Stigmatella aurantiaca (strain DW4/3-1)</name>
    <dbReference type="NCBI Taxonomy" id="378806"/>
    <lineage>
        <taxon>Bacteria</taxon>
        <taxon>Pseudomonadati</taxon>
        <taxon>Myxococcota</taxon>
        <taxon>Myxococcia</taxon>
        <taxon>Myxococcales</taxon>
        <taxon>Cystobacterineae</taxon>
        <taxon>Archangiaceae</taxon>
        <taxon>Stigmatella</taxon>
    </lineage>
</organism>
<dbReference type="InterPro" id="IPR051013">
    <property type="entry name" value="MBL_superfamily_lactonases"/>
</dbReference>
<evidence type="ECO:0000313" key="7">
    <source>
        <dbReference type="EMBL" id="ADO74435.1"/>
    </source>
</evidence>
<evidence type="ECO:0000256" key="3">
    <source>
        <dbReference type="ARBA" id="ARBA00022801"/>
    </source>
</evidence>
<dbReference type="KEGG" id="sur:STAUR_6678"/>
<gene>
    <name evidence="7" type="ordered locus">STAUR_6678</name>
</gene>
<dbReference type="Pfam" id="PF00753">
    <property type="entry name" value="Lactamase_B"/>
    <property type="match status" value="1"/>
</dbReference>
<dbReference type="AlphaFoldDB" id="E3FPR7"/>
<dbReference type="SUPFAM" id="SSF56281">
    <property type="entry name" value="Metallo-hydrolase/oxidoreductase"/>
    <property type="match status" value="1"/>
</dbReference>
<dbReference type="Proteomes" id="UP000001351">
    <property type="component" value="Chromosome"/>
</dbReference>
<evidence type="ECO:0000259" key="6">
    <source>
        <dbReference type="SMART" id="SM00849"/>
    </source>
</evidence>
<dbReference type="PANTHER" id="PTHR42978">
    <property type="entry name" value="QUORUM-QUENCHING LACTONASE YTNP-RELATED-RELATED"/>
    <property type="match status" value="1"/>
</dbReference>
<dbReference type="STRING" id="378806.STAUR_6678"/>
<dbReference type="CDD" id="cd07720">
    <property type="entry name" value="OPHC2-like_MBL-fold"/>
    <property type="match status" value="1"/>
</dbReference>
<dbReference type="SMART" id="SM00849">
    <property type="entry name" value="Lactamase_B"/>
    <property type="match status" value="1"/>
</dbReference>
<evidence type="ECO:0000313" key="8">
    <source>
        <dbReference type="Proteomes" id="UP000001351"/>
    </source>
</evidence>
<dbReference type="InterPro" id="IPR036866">
    <property type="entry name" value="RibonucZ/Hydroxyglut_hydro"/>
</dbReference>
<evidence type="ECO:0000256" key="5">
    <source>
        <dbReference type="SAM" id="SignalP"/>
    </source>
</evidence>
<sequence length="336" mass="35886">MIPTGIIVRRQSMKIRSFLGRATLATSLAALLGGGDPAPAHAAAPQVKTQAPGFYRMMLGDFEITVLSDGTAPQPVEKLLTNTQPEHVRSLLADAYLTSPMEMSINAYLINTGSQLFLVDTGAGELFGPSAGRLVSNLRAAGYQPEQVDAVLLTHIHGDHSGGLVVAGKPVFPNATVHAHKREADYWLSPANAEKASDHHKPSFQHAVASLAPYVTAGKLKTFEGSTELAPGLRTLESLGHTPGHSFYVAESQGQKLVFWGDLMHVAAVQFPEPAVTIQYDVDSKAAAAQRAKAYADAAKQGYLVAVDHISFPGIGHLRPQGKGYSWLPVNYSFTK</sequence>
<dbReference type="PANTHER" id="PTHR42978:SF6">
    <property type="entry name" value="QUORUM-QUENCHING LACTONASE YTNP-RELATED"/>
    <property type="match status" value="1"/>
</dbReference>
<dbReference type="EMBL" id="CP002271">
    <property type="protein sequence ID" value="ADO74435.1"/>
    <property type="molecule type" value="Genomic_DNA"/>
</dbReference>
<dbReference type="InterPro" id="IPR001279">
    <property type="entry name" value="Metallo-B-lactamas"/>
</dbReference>
<name>E3FPR7_STIAD</name>
<dbReference type="GO" id="GO:0046872">
    <property type="term" value="F:metal ion binding"/>
    <property type="evidence" value="ECO:0007669"/>
    <property type="project" value="UniProtKB-KW"/>
</dbReference>